<feature type="region of interest" description="Disordered" evidence="6">
    <location>
        <begin position="21"/>
        <end position="64"/>
    </location>
</feature>
<feature type="chain" id="PRO_5039251877" description="Thioredoxin domain-containing protein" evidence="7">
    <location>
        <begin position="21"/>
        <end position="224"/>
    </location>
</feature>
<keyword evidence="5" id="KW-0676">Redox-active center</keyword>
<feature type="domain" description="Thioredoxin" evidence="8">
    <location>
        <begin position="58"/>
        <end position="206"/>
    </location>
</feature>
<dbReference type="Gene3D" id="3.40.30.10">
    <property type="entry name" value="Glutaredoxin"/>
    <property type="match status" value="1"/>
</dbReference>
<dbReference type="SUPFAM" id="SSF52833">
    <property type="entry name" value="Thioredoxin-like"/>
    <property type="match status" value="1"/>
</dbReference>
<evidence type="ECO:0000256" key="2">
    <source>
        <dbReference type="ARBA" id="ARBA00022748"/>
    </source>
</evidence>
<proteinExistence type="predicted"/>
<gene>
    <name evidence="9" type="ORF">B5F17_09740</name>
</gene>
<dbReference type="Pfam" id="PF08534">
    <property type="entry name" value="Redoxin"/>
    <property type="match status" value="1"/>
</dbReference>
<evidence type="ECO:0000313" key="10">
    <source>
        <dbReference type="Proteomes" id="UP000195897"/>
    </source>
</evidence>
<keyword evidence="3" id="KW-0735">Signal-anchor</keyword>
<comment type="caution">
    <text evidence="9">The sequence shown here is derived from an EMBL/GenBank/DDBJ whole genome shotgun (WGS) entry which is preliminary data.</text>
</comment>
<dbReference type="PROSITE" id="PS51257">
    <property type="entry name" value="PROKAR_LIPOPROTEIN"/>
    <property type="match status" value="1"/>
</dbReference>
<dbReference type="CDD" id="cd02966">
    <property type="entry name" value="TlpA_like_family"/>
    <property type="match status" value="1"/>
</dbReference>
<dbReference type="AlphaFoldDB" id="A0A1Y4L6C5"/>
<comment type="subcellular location">
    <subcellularLocation>
        <location evidence="1">Cell envelope</location>
    </subcellularLocation>
</comment>
<evidence type="ECO:0000313" key="9">
    <source>
        <dbReference type="EMBL" id="OUP52313.1"/>
    </source>
</evidence>
<organism evidence="9 10">
    <name type="scientific">Butyricicoccus pullicaecorum</name>
    <dbReference type="NCBI Taxonomy" id="501571"/>
    <lineage>
        <taxon>Bacteria</taxon>
        <taxon>Bacillati</taxon>
        <taxon>Bacillota</taxon>
        <taxon>Clostridia</taxon>
        <taxon>Eubacteriales</taxon>
        <taxon>Butyricicoccaceae</taxon>
        <taxon>Butyricicoccus</taxon>
    </lineage>
</organism>
<evidence type="ECO:0000256" key="4">
    <source>
        <dbReference type="ARBA" id="ARBA00023157"/>
    </source>
</evidence>
<dbReference type="EMBL" id="NFKK01000011">
    <property type="protein sequence ID" value="OUP52313.1"/>
    <property type="molecule type" value="Genomic_DNA"/>
</dbReference>
<evidence type="ECO:0000256" key="7">
    <source>
        <dbReference type="SAM" id="SignalP"/>
    </source>
</evidence>
<dbReference type="InterPro" id="IPR013740">
    <property type="entry name" value="Redoxin"/>
</dbReference>
<evidence type="ECO:0000256" key="1">
    <source>
        <dbReference type="ARBA" id="ARBA00004196"/>
    </source>
</evidence>
<keyword evidence="7" id="KW-0732">Signal</keyword>
<dbReference type="InterPro" id="IPR050553">
    <property type="entry name" value="Thioredoxin_ResA/DsbE_sf"/>
</dbReference>
<dbReference type="PANTHER" id="PTHR42852:SF6">
    <property type="entry name" value="THIOL:DISULFIDE INTERCHANGE PROTEIN DSBE"/>
    <property type="match status" value="1"/>
</dbReference>
<evidence type="ECO:0000256" key="3">
    <source>
        <dbReference type="ARBA" id="ARBA00022968"/>
    </source>
</evidence>
<dbReference type="GO" id="GO:0016491">
    <property type="term" value="F:oxidoreductase activity"/>
    <property type="evidence" value="ECO:0007669"/>
    <property type="project" value="InterPro"/>
</dbReference>
<reference evidence="10" key="1">
    <citation type="submission" date="2017-04" db="EMBL/GenBank/DDBJ databases">
        <title>Function of individual gut microbiota members based on whole genome sequencing of pure cultures obtained from chicken caecum.</title>
        <authorList>
            <person name="Medvecky M."/>
            <person name="Cejkova D."/>
            <person name="Polansky O."/>
            <person name="Karasova D."/>
            <person name="Kubasova T."/>
            <person name="Cizek A."/>
            <person name="Rychlik I."/>
        </authorList>
    </citation>
    <scope>NUCLEOTIDE SEQUENCE [LARGE SCALE GENOMIC DNA]</scope>
    <source>
        <strain evidence="10">An180</strain>
    </source>
</reference>
<dbReference type="PROSITE" id="PS51352">
    <property type="entry name" value="THIOREDOXIN_2"/>
    <property type="match status" value="1"/>
</dbReference>
<accession>A0A1Y4L6C5</accession>
<dbReference type="Proteomes" id="UP000195897">
    <property type="component" value="Unassembled WGS sequence"/>
</dbReference>
<feature type="signal peptide" evidence="7">
    <location>
        <begin position="1"/>
        <end position="20"/>
    </location>
</feature>
<keyword evidence="2" id="KW-0201">Cytochrome c-type biogenesis</keyword>
<dbReference type="InterPro" id="IPR036249">
    <property type="entry name" value="Thioredoxin-like_sf"/>
</dbReference>
<keyword evidence="3" id="KW-0812">Transmembrane</keyword>
<dbReference type="InterPro" id="IPR013766">
    <property type="entry name" value="Thioredoxin_domain"/>
</dbReference>
<evidence type="ECO:0000256" key="6">
    <source>
        <dbReference type="SAM" id="MobiDB-lite"/>
    </source>
</evidence>
<dbReference type="RefSeq" id="WP_087373442.1">
    <property type="nucleotide sequence ID" value="NZ_NFKK01000011.1"/>
</dbReference>
<dbReference type="PANTHER" id="PTHR42852">
    <property type="entry name" value="THIOL:DISULFIDE INTERCHANGE PROTEIN DSBE"/>
    <property type="match status" value="1"/>
</dbReference>
<sequence>MKKSLILLLALLMLSGCGNSAGTTPNTDSSAPSSSQTDDAQSNDSAASESSDDSTASESSDDSAETFQLTFTAKDLDGNEVDQSVFANAKLTMMNIWATFCGPCINEMPELGELAAEGGTDYQIIGVCADLNGTEDMLEDAKEIVSQTKANYLHLQPAEDLYPVLTASSSVPVTFFFDSEGKLVGKGILGAQDKDTWSQVISERLEMVKADETTSAEDSTNDAA</sequence>
<name>A0A1Y4L6C5_9FIRM</name>
<dbReference type="GO" id="GO:0030313">
    <property type="term" value="C:cell envelope"/>
    <property type="evidence" value="ECO:0007669"/>
    <property type="project" value="UniProtKB-SubCell"/>
</dbReference>
<feature type="compositionally biased region" description="Polar residues" evidence="6">
    <location>
        <begin position="21"/>
        <end position="32"/>
    </location>
</feature>
<evidence type="ECO:0000256" key="5">
    <source>
        <dbReference type="ARBA" id="ARBA00023284"/>
    </source>
</evidence>
<protein>
    <recommendedName>
        <fullName evidence="8">Thioredoxin domain-containing protein</fullName>
    </recommendedName>
</protein>
<feature type="compositionally biased region" description="Low complexity" evidence="6">
    <location>
        <begin position="33"/>
        <end position="58"/>
    </location>
</feature>
<evidence type="ECO:0000259" key="8">
    <source>
        <dbReference type="PROSITE" id="PS51352"/>
    </source>
</evidence>
<keyword evidence="4" id="KW-1015">Disulfide bond</keyword>
<dbReference type="GO" id="GO:0017004">
    <property type="term" value="P:cytochrome complex assembly"/>
    <property type="evidence" value="ECO:0007669"/>
    <property type="project" value="UniProtKB-KW"/>
</dbReference>